<reference evidence="10" key="1">
    <citation type="submission" date="2022-10" db="EMBL/GenBank/DDBJ databases">
        <title>Culturing micro-colonial fungi from biological soil crusts in the Mojave desert and describing Neophaeococcomyces mojavensis, and introducing the new genera and species Taxawa tesnikishii.</title>
        <authorList>
            <person name="Kurbessoian T."/>
            <person name="Stajich J.E."/>
        </authorList>
    </citation>
    <scope>NUCLEOTIDE SEQUENCE</scope>
    <source>
        <strain evidence="10">TK_35</strain>
    </source>
</reference>
<evidence type="ECO:0000256" key="3">
    <source>
        <dbReference type="ARBA" id="ARBA00022989"/>
    </source>
</evidence>
<evidence type="ECO:0000313" key="11">
    <source>
        <dbReference type="Proteomes" id="UP001172681"/>
    </source>
</evidence>
<proteinExistence type="predicted"/>
<feature type="domain" description="Integral membrane bound transporter" evidence="9">
    <location>
        <begin position="636"/>
        <end position="769"/>
    </location>
</feature>
<evidence type="ECO:0000256" key="6">
    <source>
        <dbReference type="SAM" id="Phobius"/>
    </source>
</evidence>
<feature type="domain" description="Putative ER transporter 6TM N-terminal" evidence="8">
    <location>
        <begin position="21"/>
        <end position="427"/>
    </location>
</feature>
<feature type="transmembrane region" description="Helical" evidence="6">
    <location>
        <begin position="755"/>
        <end position="773"/>
    </location>
</feature>
<feature type="compositionally biased region" description="Polar residues" evidence="5">
    <location>
        <begin position="551"/>
        <end position="564"/>
    </location>
</feature>
<dbReference type="AlphaFoldDB" id="A0AA38YF67"/>
<evidence type="ECO:0008006" key="12">
    <source>
        <dbReference type="Google" id="ProtNLM"/>
    </source>
</evidence>
<evidence type="ECO:0000313" key="10">
    <source>
        <dbReference type="EMBL" id="KAJ9645398.1"/>
    </source>
</evidence>
<evidence type="ECO:0000259" key="8">
    <source>
        <dbReference type="Pfam" id="PF10337"/>
    </source>
</evidence>
<dbReference type="PANTHER" id="PTHR37994">
    <property type="entry name" value="ARAE_2_N DOMAIN-CONTAINING PROTEIN-RELATED"/>
    <property type="match status" value="1"/>
</dbReference>
<evidence type="ECO:0000256" key="4">
    <source>
        <dbReference type="ARBA" id="ARBA00023136"/>
    </source>
</evidence>
<dbReference type="InterPro" id="IPR018823">
    <property type="entry name" value="ArAE_2_N"/>
</dbReference>
<evidence type="ECO:0000256" key="5">
    <source>
        <dbReference type="SAM" id="MobiDB-lite"/>
    </source>
</evidence>
<dbReference type="Proteomes" id="UP001172681">
    <property type="component" value="Unassembled WGS sequence"/>
</dbReference>
<evidence type="ECO:0000259" key="9">
    <source>
        <dbReference type="Pfam" id="PF13515"/>
    </source>
</evidence>
<feature type="transmembrane region" description="Helical" evidence="6">
    <location>
        <begin position="207"/>
        <end position="226"/>
    </location>
</feature>
<gene>
    <name evidence="10" type="ORF">H2204_000977</name>
</gene>
<feature type="transmembrane region" description="Helical" evidence="6">
    <location>
        <begin position="657"/>
        <end position="682"/>
    </location>
</feature>
<dbReference type="Pfam" id="PF13515">
    <property type="entry name" value="FUSC_2"/>
    <property type="match status" value="1"/>
</dbReference>
<accession>A0AA38YF67</accession>
<dbReference type="Pfam" id="PF10334">
    <property type="entry name" value="BRE4"/>
    <property type="match status" value="1"/>
</dbReference>
<evidence type="ECO:0000256" key="2">
    <source>
        <dbReference type="ARBA" id="ARBA00022692"/>
    </source>
</evidence>
<feature type="transmembrane region" description="Helical" evidence="6">
    <location>
        <begin position="175"/>
        <end position="195"/>
    </location>
</feature>
<dbReference type="PANTHER" id="PTHR37994:SF3">
    <property type="entry name" value="ER TRANSPORTER 6TM N-TERMINAL DOMAIN-CONTAINING PROTEIN"/>
    <property type="match status" value="1"/>
</dbReference>
<evidence type="ECO:0000256" key="1">
    <source>
        <dbReference type="ARBA" id="ARBA00004141"/>
    </source>
</evidence>
<dbReference type="Pfam" id="PF10337">
    <property type="entry name" value="ArAE_2_N"/>
    <property type="match status" value="1"/>
</dbReference>
<keyword evidence="4 6" id="KW-0472">Membrane</keyword>
<comment type="subcellular location">
    <subcellularLocation>
        <location evidence="1">Membrane</location>
        <topology evidence="1">Multi-pass membrane protein</topology>
    </subcellularLocation>
</comment>
<organism evidence="10 11">
    <name type="scientific">Knufia peltigerae</name>
    <dbReference type="NCBI Taxonomy" id="1002370"/>
    <lineage>
        <taxon>Eukaryota</taxon>
        <taxon>Fungi</taxon>
        <taxon>Dikarya</taxon>
        <taxon>Ascomycota</taxon>
        <taxon>Pezizomycotina</taxon>
        <taxon>Eurotiomycetes</taxon>
        <taxon>Chaetothyriomycetidae</taxon>
        <taxon>Chaetothyriales</taxon>
        <taxon>Trichomeriaceae</taxon>
        <taxon>Knufia</taxon>
    </lineage>
</organism>
<feature type="region of interest" description="Disordered" evidence="5">
    <location>
        <begin position="551"/>
        <end position="570"/>
    </location>
</feature>
<feature type="transmembrane region" description="Helical" evidence="6">
    <location>
        <begin position="68"/>
        <end position="99"/>
    </location>
</feature>
<feature type="transmembrane region" description="Helical" evidence="6">
    <location>
        <begin position="714"/>
        <end position="735"/>
    </location>
</feature>
<dbReference type="InterPro" id="IPR049453">
    <property type="entry name" value="Memb_transporter_dom"/>
</dbReference>
<feature type="transmembrane region" description="Helical" evidence="6">
    <location>
        <begin position="688"/>
        <end position="707"/>
    </location>
</feature>
<dbReference type="InterPro" id="IPR018820">
    <property type="entry name" value="BRE4-related_DUF2421"/>
</dbReference>
<comment type="caution">
    <text evidence="10">The sequence shown here is derived from an EMBL/GenBank/DDBJ whole genome shotgun (WGS) entry which is preliminary data.</text>
</comment>
<feature type="domain" description="DUF2421" evidence="7">
    <location>
        <begin position="773"/>
        <end position="987"/>
    </location>
</feature>
<sequence>MDEMSEVNDFFTPPGKRRNRLPEWLDHFNQADLKTLFKCCVAAWVMTLLILINPALRVIGQATFFGVVVIIIAPPSGVVFMGLAAGLTVLVGMCLAWAWGVISMKAALSTRPAADLQRQYQMLQESIPPNSPSTFLQVAIFEGYMLDTRVTITYFCMIGLFVYLIARLRVAAPKLTLVSLFGIIISDTFLTVGPLLPTFNGTLARTLVIPASIGVALSLICNVLLFPKSTSHLVLDDMEKMLPPMHKFIEACSIHFATPSMTMDLARLKQTKANLVQTYGGLDLKLKFLALDVSFCRWSAGDIKSLRDPVRQLLLSFLSLLHIQIGVQEFRLKDDELLQLAEQIHGALEKHEVSGEYQLMRTLDLRRNFRDERDKSIIEDSLKDFAVSSRNLLQTAQQALECVGEGIRECNRKRWSMKLAQADCEKRRHTYDGVLRELQLHKDKFVAEVASSLWSRYAQHSQSTGPNAGLSSKSTHSLAGLVRVLVLEERLIHFADSVQSLLGRVRTLEHERIKTKLWMPGSLKDVIPWVLATDAGSDELDPQLNRIQTVTERGEGSTTKQSPIDNEPPALSVELTSSNVVKPRGGRRRSGVARLTIAVVGWLSSTEGVYALRMLILTMALGAIAANKHTAGFFYREKGIWGLIMGQFALAPYTADFLFGLILRLCGTVLGAIIGLAAWYIGAGDGPGNPYGMAAILAPAIVVAMWLRLFTKPVFLQAIMITTATVYLVVAYSWVDTHMPRFGNPGVGYEVFWRRMLLVIIGFTAAALVTLLPRPPSANRHYRELLLNALGTVKDQYALFVGCKASVHSPSTIKEIAEKMAVGLGEILVPAESGVKLTRLEFSTSTIDSNTLGLVCHLCMNLNQYITQLIMYVNSLPADVKERFFGDTGAAEEQNVANVMAVLTIAQHGLKNGKPLPTVLPVPLMEKALARMENRLREMGTNLGKMDHSVLEKRETRRYLSALSAFTQFLGSMDELVLVVKRAVGETSYIDPVAY</sequence>
<name>A0AA38YF67_9EURO</name>
<keyword evidence="11" id="KW-1185">Reference proteome</keyword>
<dbReference type="GO" id="GO:0016020">
    <property type="term" value="C:membrane"/>
    <property type="evidence" value="ECO:0007669"/>
    <property type="project" value="UniProtKB-SubCell"/>
</dbReference>
<feature type="transmembrane region" description="Helical" evidence="6">
    <location>
        <begin position="592"/>
        <end position="610"/>
    </location>
</feature>
<evidence type="ECO:0000259" key="7">
    <source>
        <dbReference type="Pfam" id="PF10334"/>
    </source>
</evidence>
<dbReference type="EMBL" id="JAPDRN010000004">
    <property type="protein sequence ID" value="KAJ9645398.1"/>
    <property type="molecule type" value="Genomic_DNA"/>
</dbReference>
<protein>
    <recommendedName>
        <fullName evidence="12">ER transporter 6TM N-terminal domain-containing protein</fullName>
    </recommendedName>
</protein>
<feature type="transmembrane region" description="Helical" evidence="6">
    <location>
        <begin position="151"/>
        <end position="168"/>
    </location>
</feature>
<keyword evidence="3 6" id="KW-1133">Transmembrane helix</keyword>
<keyword evidence="2 6" id="KW-0812">Transmembrane</keyword>